<dbReference type="PROSITE" id="PS50088">
    <property type="entry name" value="ANK_REPEAT"/>
    <property type="match status" value="2"/>
</dbReference>
<organism evidence="4 5">
    <name type="scientific">Nematostella vectensis</name>
    <name type="common">Starlet sea anemone</name>
    <dbReference type="NCBI Taxonomy" id="45351"/>
    <lineage>
        <taxon>Eukaryota</taxon>
        <taxon>Metazoa</taxon>
        <taxon>Cnidaria</taxon>
        <taxon>Anthozoa</taxon>
        <taxon>Hexacorallia</taxon>
        <taxon>Actiniaria</taxon>
        <taxon>Edwardsiidae</taxon>
        <taxon>Nematostella</taxon>
    </lineage>
</organism>
<evidence type="ECO:0000256" key="2">
    <source>
        <dbReference type="ARBA" id="ARBA00023043"/>
    </source>
</evidence>
<feature type="repeat" description="ANK" evidence="3">
    <location>
        <begin position="1"/>
        <end position="29"/>
    </location>
</feature>
<name>A7RME8_NEMVE</name>
<evidence type="ECO:0000313" key="5">
    <source>
        <dbReference type="Proteomes" id="UP000001593"/>
    </source>
</evidence>
<protein>
    <submittedName>
        <fullName evidence="4">Uncharacterized protein</fullName>
    </submittedName>
</protein>
<dbReference type="Gene3D" id="1.25.40.20">
    <property type="entry name" value="Ankyrin repeat-containing domain"/>
    <property type="match status" value="1"/>
</dbReference>
<dbReference type="PhylomeDB" id="A7RME8"/>
<dbReference type="AlphaFoldDB" id="A7RME8"/>
<reference evidence="4 5" key="1">
    <citation type="journal article" date="2007" name="Science">
        <title>Sea anemone genome reveals ancestral eumetazoan gene repertoire and genomic organization.</title>
        <authorList>
            <person name="Putnam N.H."/>
            <person name="Srivastava M."/>
            <person name="Hellsten U."/>
            <person name="Dirks B."/>
            <person name="Chapman J."/>
            <person name="Salamov A."/>
            <person name="Terry A."/>
            <person name="Shapiro H."/>
            <person name="Lindquist E."/>
            <person name="Kapitonov V.V."/>
            <person name="Jurka J."/>
            <person name="Genikhovich G."/>
            <person name="Grigoriev I.V."/>
            <person name="Lucas S.M."/>
            <person name="Steele R.E."/>
            <person name="Finnerty J.R."/>
            <person name="Technau U."/>
            <person name="Martindale M.Q."/>
            <person name="Rokhsar D.S."/>
        </authorList>
    </citation>
    <scope>NUCLEOTIDE SEQUENCE [LARGE SCALE GENOMIC DNA]</scope>
    <source>
        <strain evidence="5">CH2 X CH6</strain>
    </source>
</reference>
<keyword evidence="5" id="KW-1185">Reference proteome</keyword>
<evidence type="ECO:0000256" key="3">
    <source>
        <dbReference type="PROSITE-ProRule" id="PRU00023"/>
    </source>
</evidence>
<keyword evidence="1" id="KW-0677">Repeat</keyword>
<dbReference type="STRING" id="45351.A7RME8"/>
<gene>
    <name evidence="4" type="ORF">NEMVEDRAFT_v1g86880</name>
</gene>
<dbReference type="InParanoid" id="A7RME8"/>
<sequence length="73" mass="7968">RLRESVANGNVKVVRELITQGASANQKDANGWTLLHLAASRGKERALRVLLEKGGDAFAKVDGLILMIITCFY</sequence>
<dbReference type="InterPro" id="IPR002110">
    <property type="entry name" value="Ankyrin_rpt"/>
</dbReference>
<keyword evidence="2 3" id="KW-0040">ANK repeat</keyword>
<dbReference type="PANTHER" id="PTHR24201:SF16">
    <property type="entry name" value="ANKYRIN-1-LIKE-RELATED"/>
    <property type="match status" value="1"/>
</dbReference>
<dbReference type="HOGENOM" id="CLU_2712044_0_0_1"/>
<proteinExistence type="predicted"/>
<dbReference type="Pfam" id="PF12796">
    <property type="entry name" value="Ank_2"/>
    <property type="match status" value="1"/>
</dbReference>
<dbReference type="InterPro" id="IPR050776">
    <property type="entry name" value="Ank_Repeat/CDKN_Inhibitor"/>
</dbReference>
<feature type="non-terminal residue" evidence="4">
    <location>
        <position position="1"/>
    </location>
</feature>
<evidence type="ECO:0000313" key="4">
    <source>
        <dbReference type="EMBL" id="EDO47259.1"/>
    </source>
</evidence>
<feature type="repeat" description="ANK" evidence="3">
    <location>
        <begin position="30"/>
        <end position="62"/>
    </location>
</feature>
<dbReference type="PROSITE" id="PS50297">
    <property type="entry name" value="ANK_REP_REGION"/>
    <property type="match status" value="1"/>
</dbReference>
<dbReference type="EMBL" id="DS469520">
    <property type="protein sequence ID" value="EDO47259.1"/>
    <property type="molecule type" value="Genomic_DNA"/>
</dbReference>
<dbReference type="PANTHER" id="PTHR24201">
    <property type="entry name" value="ANK_REP_REGION DOMAIN-CONTAINING PROTEIN"/>
    <property type="match status" value="1"/>
</dbReference>
<dbReference type="SUPFAM" id="SSF48403">
    <property type="entry name" value="Ankyrin repeat"/>
    <property type="match status" value="1"/>
</dbReference>
<evidence type="ECO:0000256" key="1">
    <source>
        <dbReference type="ARBA" id="ARBA00022737"/>
    </source>
</evidence>
<dbReference type="InterPro" id="IPR036770">
    <property type="entry name" value="Ankyrin_rpt-contain_sf"/>
</dbReference>
<dbReference type="SMART" id="SM00248">
    <property type="entry name" value="ANK"/>
    <property type="match status" value="1"/>
</dbReference>
<dbReference type="eggNOG" id="KOG4177">
    <property type="taxonomic scope" value="Eukaryota"/>
</dbReference>
<accession>A7RME8</accession>
<dbReference type="Proteomes" id="UP000001593">
    <property type="component" value="Unassembled WGS sequence"/>
</dbReference>